<keyword evidence="4" id="KW-0949">S-adenosyl-L-methionine</keyword>
<dbReference type="REBASE" id="176543">
    <property type="entry name" value="CulEspORF2156P"/>
</dbReference>
<dbReference type="SUPFAM" id="SSF53335">
    <property type="entry name" value="S-adenosyl-L-methionine-dependent methyltransferases"/>
    <property type="match status" value="1"/>
</dbReference>
<keyword evidence="2 7" id="KW-0489">Methyltransferase</keyword>
<dbReference type="Proteomes" id="UP000245423">
    <property type="component" value="Chromosome 1"/>
</dbReference>
<dbReference type="GO" id="GO:0003676">
    <property type="term" value="F:nucleic acid binding"/>
    <property type="evidence" value="ECO:0007669"/>
    <property type="project" value="InterPro"/>
</dbReference>
<comment type="catalytic activity">
    <reaction evidence="5">
        <text>a 2'-deoxyadenosine in DNA + S-adenosyl-L-methionine = an N(6)-methyl-2'-deoxyadenosine in DNA + S-adenosyl-L-homocysteine + H(+)</text>
        <dbReference type="Rhea" id="RHEA:15197"/>
        <dbReference type="Rhea" id="RHEA-COMP:12418"/>
        <dbReference type="Rhea" id="RHEA-COMP:12419"/>
        <dbReference type="ChEBI" id="CHEBI:15378"/>
        <dbReference type="ChEBI" id="CHEBI:57856"/>
        <dbReference type="ChEBI" id="CHEBI:59789"/>
        <dbReference type="ChEBI" id="CHEBI:90615"/>
        <dbReference type="ChEBI" id="CHEBI:90616"/>
        <dbReference type="EC" id="2.1.1.72"/>
    </reaction>
</comment>
<evidence type="ECO:0000259" key="6">
    <source>
        <dbReference type="Pfam" id="PF07669"/>
    </source>
</evidence>
<dbReference type="RefSeq" id="WP_025641544.1">
    <property type="nucleotide sequence ID" value="NZ_LT669839.1"/>
</dbReference>
<accession>A0A1M4PPW6</accession>
<protein>
    <recommendedName>
        <fullName evidence="1">site-specific DNA-methyltransferase (adenine-specific)</fullName>
        <ecNumber evidence="1">2.1.1.72</ecNumber>
    </recommendedName>
</protein>
<evidence type="ECO:0000256" key="4">
    <source>
        <dbReference type="ARBA" id="ARBA00022691"/>
    </source>
</evidence>
<dbReference type="InterPro" id="IPR011639">
    <property type="entry name" value="MethylTrfase_TaqI-like_dom"/>
</dbReference>
<dbReference type="InterPro" id="IPR002052">
    <property type="entry name" value="DNA_methylase_N6_adenine_CS"/>
</dbReference>
<sequence length="1187" mass="140362">MTIQIECKEDVAKYFSEKLGYEDNAYFNYEKYKMDIGNIHEIKSMHLISDTKGFKVWLFEVYDIETKLMNRVANRLYNANPFEYNLLIFVDKDYRNYTLLHYHKENSENLKIRRLNIEERNFTKTDYDIINGLSLQNKRITDDLDIEIEYRKAFSIEKVTKDFFEEFKNEIDNFEKSIKGLDKKDDRRSYAILLINRMIFLYFIQKKGWLNGKKDYLYDRFLFCERHNPKLNYYDEVLKPLFFECLNTPLDKGFIENRSEKARKLYENFESQTDLECDLQFHGIPYLNGQLFERHEKYEIGTDIKIDNVVFKKLFDNLLNKYNFTVREDLGHDADVAVDPELLGRIFENMINLEERKETGSFYTPRPIINYMCKQSLKEYLLDNIQLTTPEKIIYLIDNIEDENLYSQNRIAKIERDYKTFETSDGSKYRVNKLEAKEILNLLDEVKICDPAVGSGAFILGMLQLILIIKKKLNYYAFNRNINLYETKKNIIEKNLYGVDIQEEAIEIAHLRLWLSLTVEYEAKSIEDIKPLPNFNYKIIQGNSLISQFEGVDFDENVANIKNIQQTTMFPSQFQDEFSIIVSNRQAYFNATTNKKEIEKKIFEAEFSIIKRILQDTNKYKTDEQVTKIVKNKEKYCSWSLSFPEIFVDKSYQEKGFDIVVGNPPYVNSKDVNKLHYKDVLHDSYGYRDDLYNYFLIRGMSILKDKGVLAYITSDTFLTIQTKLNLRELLQDKYLKELIITPKAFDALVDTVIFIVKNQGKKSIDYSFKFIDASNGTVNDFLDLKSSNNINRYNPNIKLYRNNLMKVFFKPDNINMQIYEKHIPKVKRLYNKWWDKIDNSRKIKQNAEELDIYRKSLKPGDITLLGLITEGGVGLQTGDNGKLLGIIEGTKLANSTKTQRIEKFYNSIIKDEERKQEVSKWDSKYRNIETKNDVERLFNTIGENEIRHLFDKCKEKFDRNIFGRGFIFRIISQEEIADVSKLSKEEIENGVDDNKRVYVPYDKGDRDGNRWYLETPYYLNWSKESVKFLVSNSGKSGGGMPVVRNKDYYFREGFCWTDVNSIYLKSRVKNKSVYDVLSMSLFSMIDKDKITEKYIVALINSKFMSELVQDFLNGTSHFQINDARKVPIIIPNKKQLAFINNLVDKAIEIKKLQFSEHISEVKAEEKLNKIQYKIDKFVYDLYDIKVE</sequence>
<dbReference type="InterPro" id="IPR050953">
    <property type="entry name" value="N4_N6_ade-DNA_methylase"/>
</dbReference>
<proteinExistence type="predicted"/>
<dbReference type="PROSITE" id="PS00092">
    <property type="entry name" value="N6_MTASE"/>
    <property type="match status" value="1"/>
</dbReference>
<dbReference type="GO" id="GO:0032259">
    <property type="term" value="P:methylation"/>
    <property type="evidence" value="ECO:0007669"/>
    <property type="project" value="UniProtKB-KW"/>
</dbReference>
<evidence type="ECO:0000256" key="2">
    <source>
        <dbReference type="ARBA" id="ARBA00022603"/>
    </source>
</evidence>
<dbReference type="Pfam" id="PF07669">
    <property type="entry name" value="Eco57I"/>
    <property type="match status" value="1"/>
</dbReference>
<evidence type="ECO:0000256" key="5">
    <source>
        <dbReference type="ARBA" id="ARBA00047942"/>
    </source>
</evidence>
<evidence type="ECO:0000313" key="8">
    <source>
        <dbReference type="Proteomes" id="UP000245423"/>
    </source>
</evidence>
<evidence type="ECO:0000256" key="1">
    <source>
        <dbReference type="ARBA" id="ARBA00011900"/>
    </source>
</evidence>
<keyword evidence="8" id="KW-1185">Reference proteome</keyword>
<keyword evidence="3" id="KW-0808">Transferase</keyword>
<evidence type="ECO:0000313" key="7">
    <source>
        <dbReference type="EMBL" id="SHD77512.1"/>
    </source>
</evidence>
<evidence type="ECO:0000256" key="3">
    <source>
        <dbReference type="ARBA" id="ARBA00022679"/>
    </source>
</evidence>
<dbReference type="Gene3D" id="3.40.50.150">
    <property type="entry name" value="Vaccinia Virus protein VP39"/>
    <property type="match status" value="1"/>
</dbReference>
<dbReference type="PANTHER" id="PTHR33841:SF1">
    <property type="entry name" value="DNA METHYLTRANSFERASE A"/>
    <property type="match status" value="1"/>
</dbReference>
<dbReference type="GO" id="GO:0009007">
    <property type="term" value="F:site-specific DNA-methyltransferase (adenine-specific) activity"/>
    <property type="evidence" value="ECO:0007669"/>
    <property type="project" value="UniProtKB-EC"/>
</dbReference>
<dbReference type="PANTHER" id="PTHR33841">
    <property type="entry name" value="DNA METHYLTRANSFERASE YEEA-RELATED"/>
    <property type="match status" value="1"/>
</dbReference>
<dbReference type="PRINTS" id="PR00507">
    <property type="entry name" value="N12N6MTFRASE"/>
</dbReference>
<dbReference type="EMBL" id="LT669839">
    <property type="protein sequence ID" value="SHD77512.1"/>
    <property type="molecule type" value="Genomic_DNA"/>
</dbReference>
<feature type="domain" description="Type II methyltransferase M.TaqI-like" evidence="6">
    <location>
        <begin position="494"/>
        <end position="740"/>
    </location>
</feature>
<dbReference type="AlphaFoldDB" id="A0A1M4PPW6"/>
<dbReference type="InterPro" id="IPR029063">
    <property type="entry name" value="SAM-dependent_MTases_sf"/>
</dbReference>
<organism evidence="7 8">
    <name type="scientific">[Clostridium] ultunense Esp</name>
    <dbReference type="NCBI Taxonomy" id="1288971"/>
    <lineage>
        <taxon>Bacteria</taxon>
        <taxon>Bacillati</taxon>
        <taxon>Bacillota</taxon>
        <taxon>Tissierellia</taxon>
        <taxon>Tissierellales</taxon>
        <taxon>Tepidimicrobiaceae</taxon>
        <taxon>Schnuerera</taxon>
    </lineage>
</organism>
<dbReference type="EC" id="2.1.1.72" evidence="1"/>
<gene>
    <name evidence="7" type="ORF">CUESP1_2158</name>
</gene>
<dbReference type="GO" id="GO:0006304">
    <property type="term" value="P:DNA modification"/>
    <property type="evidence" value="ECO:0007669"/>
    <property type="project" value="InterPro"/>
</dbReference>
<name>A0A1M4PPW6_9FIRM</name>
<reference evidence="7 8" key="1">
    <citation type="submission" date="2016-11" db="EMBL/GenBank/DDBJ databases">
        <authorList>
            <person name="Manzoor S."/>
        </authorList>
    </citation>
    <scope>NUCLEOTIDE SEQUENCE [LARGE SCALE GENOMIC DNA]</scope>
    <source>
        <strain evidence="7">Clostridium ultunense strain Esp</strain>
    </source>
</reference>
<dbReference type="OrthoDB" id="9815272at2"/>